<keyword evidence="2" id="KW-1185">Reference proteome</keyword>
<organism evidence="1 2">
    <name type="scientific">Candidatus Nitrospira inopinata</name>
    <dbReference type="NCBI Taxonomy" id="1715989"/>
    <lineage>
        <taxon>Bacteria</taxon>
        <taxon>Pseudomonadati</taxon>
        <taxon>Nitrospirota</taxon>
        <taxon>Nitrospiria</taxon>
        <taxon>Nitrospirales</taxon>
        <taxon>Nitrospiraceae</taxon>
        <taxon>Nitrospira</taxon>
    </lineage>
</organism>
<dbReference type="AlphaFoldDB" id="A0A0S4KX50"/>
<evidence type="ECO:0000313" key="2">
    <source>
        <dbReference type="Proteomes" id="UP000066284"/>
    </source>
</evidence>
<name>A0A0S4KX50_9BACT</name>
<proteinExistence type="predicted"/>
<accession>A0A0S4KX50</accession>
<dbReference type="KEGG" id="nio:NITINOP_2047"/>
<dbReference type="EMBL" id="LN885086">
    <property type="protein sequence ID" value="CUQ67019.1"/>
    <property type="molecule type" value="Genomic_DNA"/>
</dbReference>
<dbReference type="Proteomes" id="UP000066284">
    <property type="component" value="Chromosome 1"/>
</dbReference>
<gene>
    <name evidence="1" type="ORF">NITINOP_2047</name>
</gene>
<protein>
    <submittedName>
        <fullName evidence="1">Uncharacterized protein</fullName>
    </submittedName>
</protein>
<evidence type="ECO:0000313" key="1">
    <source>
        <dbReference type="EMBL" id="CUQ67019.1"/>
    </source>
</evidence>
<sequence>MLAAKRKGLAWGSPSDHIYIHALDHVLVLNTANVLGEQSPSLG</sequence>
<reference evidence="2" key="1">
    <citation type="submission" date="2015-09" db="EMBL/GenBank/DDBJ databases">
        <authorList>
            <person name="Daims H."/>
        </authorList>
    </citation>
    <scope>NUCLEOTIDE SEQUENCE [LARGE SCALE GENOMIC DNA]</scope>
</reference>